<reference evidence="7 8" key="1">
    <citation type="submission" date="2019-03" db="EMBL/GenBank/DDBJ databases">
        <title>Genomic Encyclopedia of Type Strains, Phase IV (KMG-IV): sequencing the most valuable type-strain genomes for metagenomic binning, comparative biology and taxonomic classification.</title>
        <authorList>
            <person name="Goeker M."/>
        </authorList>
    </citation>
    <scope>NUCLEOTIDE SEQUENCE [LARGE SCALE GENOMIC DNA]</scope>
    <source>
        <strain evidence="7 8">DSM 24629</strain>
    </source>
</reference>
<comment type="caution">
    <text evidence="7">The sequence shown here is derived from an EMBL/GenBank/DDBJ whole genome shotgun (WGS) entry which is preliminary data.</text>
</comment>
<dbReference type="InterPro" id="IPR036010">
    <property type="entry name" value="2Fe-2S_ferredoxin-like_sf"/>
</dbReference>
<dbReference type="OrthoDB" id="9796880at2"/>
<gene>
    <name evidence="7" type="ORF">EDC18_10134</name>
</gene>
<dbReference type="InterPro" id="IPR001041">
    <property type="entry name" value="2Fe-2S_ferredoxin-type"/>
</dbReference>
<sequence>MYDLFKLRLNDDVIDVKAHPSKRLLDVLRDDLGITSCKEGCGEGECGACAVLIDGNLINSCLVPIGSIKDTQIYTVEGYKKTKRFEMLNECFAEAGAVQCGFCIPGMIMAAEGLLSKKPNPSEEEVREAISGNLCRCTGYNMIVDAILLAAEKGGYLW</sequence>
<dbReference type="PROSITE" id="PS51085">
    <property type="entry name" value="2FE2S_FER_2"/>
    <property type="match status" value="1"/>
</dbReference>
<dbReference type="EMBL" id="SMAL01000001">
    <property type="protein sequence ID" value="TCT16739.1"/>
    <property type="molecule type" value="Genomic_DNA"/>
</dbReference>
<dbReference type="InterPro" id="IPR006058">
    <property type="entry name" value="2Fe2S_fd_BS"/>
</dbReference>
<evidence type="ECO:0000256" key="3">
    <source>
        <dbReference type="ARBA" id="ARBA00023002"/>
    </source>
</evidence>
<proteinExistence type="predicted"/>
<dbReference type="InterPro" id="IPR036884">
    <property type="entry name" value="2Fe-2S-bd_dom_sf"/>
</dbReference>
<keyword evidence="2" id="KW-0479">Metal-binding</keyword>
<feature type="domain" description="2Fe-2S ferredoxin-type" evidence="6">
    <location>
        <begin position="5"/>
        <end position="79"/>
    </location>
</feature>
<keyword evidence="3" id="KW-0560">Oxidoreductase</keyword>
<evidence type="ECO:0000256" key="2">
    <source>
        <dbReference type="ARBA" id="ARBA00022723"/>
    </source>
</evidence>
<dbReference type="InterPro" id="IPR051452">
    <property type="entry name" value="Diverse_Oxidoreductases"/>
</dbReference>
<evidence type="ECO:0000256" key="4">
    <source>
        <dbReference type="ARBA" id="ARBA00023004"/>
    </source>
</evidence>
<keyword evidence="8" id="KW-1185">Reference proteome</keyword>
<keyword evidence="5" id="KW-0411">Iron-sulfur</keyword>
<dbReference type="GO" id="GO:0051537">
    <property type="term" value="F:2 iron, 2 sulfur cluster binding"/>
    <property type="evidence" value="ECO:0007669"/>
    <property type="project" value="UniProtKB-KW"/>
</dbReference>
<name>A0A4V2V0L1_9FIRM</name>
<dbReference type="AlphaFoldDB" id="A0A4V2V0L1"/>
<organism evidence="7 8">
    <name type="scientific">Natranaerovirga pectinivora</name>
    <dbReference type="NCBI Taxonomy" id="682400"/>
    <lineage>
        <taxon>Bacteria</taxon>
        <taxon>Bacillati</taxon>
        <taxon>Bacillota</taxon>
        <taxon>Clostridia</taxon>
        <taxon>Lachnospirales</taxon>
        <taxon>Natranaerovirgaceae</taxon>
        <taxon>Natranaerovirga</taxon>
    </lineage>
</organism>
<dbReference type="SUPFAM" id="SSF54292">
    <property type="entry name" value="2Fe-2S ferredoxin-like"/>
    <property type="match status" value="1"/>
</dbReference>
<evidence type="ECO:0000313" key="8">
    <source>
        <dbReference type="Proteomes" id="UP000294902"/>
    </source>
</evidence>
<protein>
    <submittedName>
        <fullName evidence="7">Carbon-monoxide dehydrogenase small subunit</fullName>
    </submittedName>
</protein>
<evidence type="ECO:0000313" key="7">
    <source>
        <dbReference type="EMBL" id="TCT16739.1"/>
    </source>
</evidence>
<dbReference type="RefSeq" id="WP_132249075.1">
    <property type="nucleotide sequence ID" value="NZ_SMAL01000001.1"/>
</dbReference>
<evidence type="ECO:0000256" key="1">
    <source>
        <dbReference type="ARBA" id="ARBA00022714"/>
    </source>
</evidence>
<evidence type="ECO:0000259" key="6">
    <source>
        <dbReference type="PROSITE" id="PS51085"/>
    </source>
</evidence>
<dbReference type="PROSITE" id="PS00197">
    <property type="entry name" value="2FE2S_FER_1"/>
    <property type="match status" value="1"/>
</dbReference>
<dbReference type="Pfam" id="PF01799">
    <property type="entry name" value="Fer2_2"/>
    <property type="match status" value="1"/>
</dbReference>
<dbReference type="GO" id="GO:0046872">
    <property type="term" value="F:metal ion binding"/>
    <property type="evidence" value="ECO:0007669"/>
    <property type="project" value="UniProtKB-KW"/>
</dbReference>
<dbReference type="PANTHER" id="PTHR44379">
    <property type="entry name" value="OXIDOREDUCTASE WITH IRON-SULFUR SUBUNIT"/>
    <property type="match status" value="1"/>
</dbReference>
<dbReference type="SUPFAM" id="SSF47741">
    <property type="entry name" value="CO dehydrogenase ISP C-domain like"/>
    <property type="match status" value="1"/>
</dbReference>
<keyword evidence="4" id="KW-0408">Iron</keyword>
<dbReference type="InterPro" id="IPR012675">
    <property type="entry name" value="Beta-grasp_dom_sf"/>
</dbReference>
<dbReference type="Pfam" id="PF00111">
    <property type="entry name" value="Fer2"/>
    <property type="match status" value="1"/>
</dbReference>
<accession>A0A4V2V0L1</accession>
<dbReference type="Proteomes" id="UP000294902">
    <property type="component" value="Unassembled WGS sequence"/>
</dbReference>
<dbReference type="GO" id="GO:0016491">
    <property type="term" value="F:oxidoreductase activity"/>
    <property type="evidence" value="ECO:0007669"/>
    <property type="project" value="UniProtKB-KW"/>
</dbReference>
<keyword evidence="1" id="KW-0001">2Fe-2S</keyword>
<evidence type="ECO:0000256" key="5">
    <source>
        <dbReference type="ARBA" id="ARBA00023014"/>
    </source>
</evidence>
<dbReference type="Gene3D" id="3.10.20.30">
    <property type="match status" value="1"/>
</dbReference>
<dbReference type="Gene3D" id="1.10.150.120">
    <property type="entry name" value="[2Fe-2S]-binding domain"/>
    <property type="match status" value="1"/>
</dbReference>
<dbReference type="InterPro" id="IPR002888">
    <property type="entry name" value="2Fe-2S-bd"/>
</dbReference>
<dbReference type="PANTHER" id="PTHR44379:SF8">
    <property type="entry name" value="XANTHINE DEHYDROGENASE IRON-SULFUR-BINDING SUBUNIT XDHC-RELATED"/>
    <property type="match status" value="1"/>
</dbReference>